<accession>A0A0D0KJB1</accession>
<evidence type="ECO:0000256" key="1">
    <source>
        <dbReference type="SAM" id="SignalP"/>
    </source>
</evidence>
<evidence type="ECO:0000313" key="3">
    <source>
        <dbReference type="Proteomes" id="UP000035017"/>
    </source>
</evidence>
<sequence length="202" mass="21917">MRKLLLATLAISGWGAVAYATPPIDENYIKSLAAPGKTALVIEYYDGKGNVAERKGFASETGYKAISGTDIQVNDKIAVHLYGVKPCDGELVNRAEGFSGSCAAYAKEQLQVMLQSPKVLFCRAFITELNAPKQNVTCWGYYNYPNALDTVDMLEEQLVSTGAVEVTRKADGAPERPDLLNAEKIGREGSFGMWADPRVSGR</sequence>
<gene>
    <name evidence="2" type="ORF">RU07_23070</name>
</gene>
<organism evidence="2 3">
    <name type="scientific">Agrobacterium tumefaciens</name>
    <dbReference type="NCBI Taxonomy" id="358"/>
    <lineage>
        <taxon>Bacteria</taxon>
        <taxon>Pseudomonadati</taxon>
        <taxon>Pseudomonadota</taxon>
        <taxon>Alphaproteobacteria</taxon>
        <taxon>Hyphomicrobiales</taxon>
        <taxon>Rhizobiaceae</taxon>
        <taxon>Rhizobium/Agrobacterium group</taxon>
        <taxon>Agrobacterium</taxon>
        <taxon>Agrobacterium tumefaciens complex</taxon>
    </lineage>
</organism>
<proteinExistence type="predicted"/>
<protein>
    <recommendedName>
        <fullName evidence="4">Nuclease</fullName>
    </recommendedName>
</protein>
<name>A0A0D0KJB1_AGRTU</name>
<dbReference type="SUPFAM" id="SSF50199">
    <property type="entry name" value="Staphylococcal nuclease"/>
    <property type="match status" value="1"/>
</dbReference>
<keyword evidence="1" id="KW-0732">Signal</keyword>
<evidence type="ECO:0008006" key="4">
    <source>
        <dbReference type="Google" id="ProtNLM"/>
    </source>
</evidence>
<comment type="caution">
    <text evidence="2">The sequence shown here is derived from an EMBL/GenBank/DDBJ whole genome shotgun (WGS) entry which is preliminary data.</text>
</comment>
<evidence type="ECO:0000313" key="2">
    <source>
        <dbReference type="EMBL" id="KIP98118.1"/>
    </source>
</evidence>
<dbReference type="AlphaFoldDB" id="A0A0D0KJB1"/>
<feature type="chain" id="PRO_5002214604" description="Nuclease" evidence="1">
    <location>
        <begin position="21"/>
        <end position="202"/>
    </location>
</feature>
<dbReference type="EMBL" id="JXQV01000045">
    <property type="protein sequence ID" value="KIP98118.1"/>
    <property type="molecule type" value="Genomic_DNA"/>
</dbReference>
<dbReference type="Proteomes" id="UP000035017">
    <property type="component" value="Unassembled WGS sequence"/>
</dbReference>
<reference evidence="2 3" key="1">
    <citation type="submission" date="2014-12" db="EMBL/GenBank/DDBJ databases">
        <title>16Stimator: statistical estimation of ribosomal gene copy numbers from draft genome assemblies.</title>
        <authorList>
            <person name="Perisin M.A."/>
            <person name="Vetter M."/>
            <person name="Gilbert J.A."/>
            <person name="Bergelson J."/>
        </authorList>
    </citation>
    <scope>NUCLEOTIDE SEQUENCE [LARGE SCALE GENOMIC DNA]</scope>
    <source>
        <strain evidence="2 3">MEJ076</strain>
    </source>
</reference>
<feature type="signal peptide" evidence="1">
    <location>
        <begin position="1"/>
        <end position="20"/>
    </location>
</feature>
<dbReference type="InterPro" id="IPR035437">
    <property type="entry name" value="SNase_OB-fold_sf"/>
</dbReference>